<sequence length="35" mass="4083">LFGVHQGKSSGDQEFAVLWNQCCSRKCKRDRGERR</sequence>
<keyword evidence="2" id="KW-1185">Reference proteome</keyword>
<reference evidence="1" key="1">
    <citation type="submission" date="2021-06" db="EMBL/GenBank/DDBJ databases">
        <authorList>
            <person name="Hodson N. C."/>
            <person name="Mongue J. A."/>
            <person name="Jaron S. K."/>
        </authorList>
    </citation>
    <scope>NUCLEOTIDE SEQUENCE</scope>
</reference>
<protein>
    <submittedName>
        <fullName evidence="1">Uncharacterized protein</fullName>
    </submittedName>
</protein>
<gene>
    <name evidence="1" type="ORF">AFUS01_LOCUS10437</name>
</gene>
<evidence type="ECO:0000313" key="2">
    <source>
        <dbReference type="Proteomes" id="UP000708208"/>
    </source>
</evidence>
<comment type="caution">
    <text evidence="1">The sequence shown here is derived from an EMBL/GenBank/DDBJ whole genome shotgun (WGS) entry which is preliminary data.</text>
</comment>
<dbReference type="AlphaFoldDB" id="A0A8J2K6P3"/>
<feature type="non-terminal residue" evidence="1">
    <location>
        <position position="1"/>
    </location>
</feature>
<dbReference type="EMBL" id="CAJVCH010077512">
    <property type="protein sequence ID" value="CAG7721209.1"/>
    <property type="molecule type" value="Genomic_DNA"/>
</dbReference>
<name>A0A8J2K6P3_9HEXA</name>
<evidence type="ECO:0000313" key="1">
    <source>
        <dbReference type="EMBL" id="CAG7721209.1"/>
    </source>
</evidence>
<dbReference type="Proteomes" id="UP000708208">
    <property type="component" value="Unassembled WGS sequence"/>
</dbReference>
<proteinExistence type="predicted"/>
<accession>A0A8J2K6P3</accession>
<organism evidence="1 2">
    <name type="scientific">Allacma fusca</name>
    <dbReference type="NCBI Taxonomy" id="39272"/>
    <lineage>
        <taxon>Eukaryota</taxon>
        <taxon>Metazoa</taxon>
        <taxon>Ecdysozoa</taxon>
        <taxon>Arthropoda</taxon>
        <taxon>Hexapoda</taxon>
        <taxon>Collembola</taxon>
        <taxon>Symphypleona</taxon>
        <taxon>Sminthuridae</taxon>
        <taxon>Allacma</taxon>
    </lineage>
</organism>